<evidence type="ECO:0000256" key="6">
    <source>
        <dbReference type="SAM" id="MobiDB-lite"/>
    </source>
</evidence>
<feature type="compositionally biased region" description="Low complexity" evidence="6">
    <location>
        <begin position="389"/>
        <end position="399"/>
    </location>
</feature>
<dbReference type="InterPro" id="IPR007688">
    <property type="entry name" value="Conjugal_tfr_TrbL/VirB6"/>
</dbReference>
<name>A0A840Z2F0_9SPHN</name>
<feature type="transmembrane region" description="Helical" evidence="7">
    <location>
        <begin position="69"/>
        <end position="88"/>
    </location>
</feature>
<feature type="transmembrane region" description="Helical" evidence="7">
    <location>
        <begin position="268"/>
        <end position="292"/>
    </location>
</feature>
<keyword evidence="5 7" id="KW-0472">Membrane</keyword>
<protein>
    <submittedName>
        <fullName evidence="8">Type IV secretion system protein TrbL</fullName>
    </submittedName>
</protein>
<dbReference type="NCBIfam" id="TIGR02783">
    <property type="entry name" value="TrbL_P"/>
    <property type="match status" value="1"/>
</dbReference>
<evidence type="ECO:0000313" key="9">
    <source>
        <dbReference type="Proteomes" id="UP000554342"/>
    </source>
</evidence>
<evidence type="ECO:0000256" key="5">
    <source>
        <dbReference type="ARBA" id="ARBA00023136"/>
    </source>
</evidence>
<keyword evidence="9" id="KW-1185">Reference proteome</keyword>
<accession>A0A840Z2F0</accession>
<feature type="transmembrane region" description="Helical" evidence="7">
    <location>
        <begin position="29"/>
        <end position="48"/>
    </location>
</feature>
<evidence type="ECO:0000256" key="2">
    <source>
        <dbReference type="ARBA" id="ARBA00007802"/>
    </source>
</evidence>
<feature type="transmembrane region" description="Helical" evidence="7">
    <location>
        <begin position="138"/>
        <end position="164"/>
    </location>
</feature>
<evidence type="ECO:0000313" key="8">
    <source>
        <dbReference type="EMBL" id="MBB5719886.1"/>
    </source>
</evidence>
<dbReference type="InterPro" id="IPR014150">
    <property type="entry name" value="Conjugal_tfr_TrbL"/>
</dbReference>
<comment type="caution">
    <text evidence="8">The sequence shown here is derived from an EMBL/GenBank/DDBJ whole genome shotgun (WGS) entry which is preliminary data.</text>
</comment>
<dbReference type="NCBIfam" id="NF010449">
    <property type="entry name" value="PRK13875.1"/>
    <property type="match status" value="1"/>
</dbReference>
<proteinExistence type="inferred from homology"/>
<evidence type="ECO:0000256" key="7">
    <source>
        <dbReference type="SAM" id="Phobius"/>
    </source>
</evidence>
<dbReference type="AlphaFoldDB" id="A0A840Z2F0"/>
<dbReference type="GO" id="GO:0016020">
    <property type="term" value="C:membrane"/>
    <property type="evidence" value="ECO:0007669"/>
    <property type="project" value="UniProtKB-SubCell"/>
</dbReference>
<feature type="transmembrane region" description="Helical" evidence="7">
    <location>
        <begin position="204"/>
        <end position="225"/>
    </location>
</feature>
<sequence length="440" mass="43767">MGGTGVIDQFLDIFARYIDSGFGLIRGDVGFLASTLIVIDVTLAFLFWSFDAGEEILARLVRKTLQVGFFAFLISNWNGLAKIIYLSFSGIGLKAAGAGSPSDLLHPGKIAQIGIDAGRPLLDQAALLVGPVGIFTNFVQIAVLLLAWAIVLLAFFIIAIQLFVTLIEFKLTTLAGFVLVPFGLFGRTAFLAERVLGNVMATGVKVLVLAVIIGIGSTIFQQFMVSFGATPPTLEEVASIALASLTLLGLAIFGPGIASGLIGGGPQLGAGAAIATGATVAGIGAATTMGVAGAAGLAGRAGSAAASTLSRSAGSPSSGPSGAGGSPSPPAPQAPTGGAPTAPPPSGAPGGGAAAGASAGDAAMADASESTAANEGSSAPEALTSENGTAPTATQAPTPDWAKRLRRRQAMVQGATLAAHTLRSADHHGGSAHISLEDRS</sequence>
<feature type="transmembrane region" description="Helical" evidence="7">
    <location>
        <begin position="171"/>
        <end position="192"/>
    </location>
</feature>
<evidence type="ECO:0000256" key="3">
    <source>
        <dbReference type="ARBA" id="ARBA00022692"/>
    </source>
</evidence>
<evidence type="ECO:0000256" key="4">
    <source>
        <dbReference type="ARBA" id="ARBA00022989"/>
    </source>
</evidence>
<dbReference type="Pfam" id="PF04610">
    <property type="entry name" value="TrbL"/>
    <property type="match status" value="1"/>
</dbReference>
<feature type="compositionally biased region" description="Basic and acidic residues" evidence="6">
    <location>
        <begin position="423"/>
        <end position="440"/>
    </location>
</feature>
<organism evidence="8 9">
    <name type="scientific">Stakelama sediminis</name>
    <dbReference type="NCBI Taxonomy" id="463200"/>
    <lineage>
        <taxon>Bacteria</taxon>
        <taxon>Pseudomonadati</taxon>
        <taxon>Pseudomonadota</taxon>
        <taxon>Alphaproteobacteria</taxon>
        <taxon>Sphingomonadales</taxon>
        <taxon>Sphingomonadaceae</taxon>
        <taxon>Stakelama</taxon>
    </lineage>
</organism>
<feature type="region of interest" description="Disordered" evidence="6">
    <location>
        <begin position="421"/>
        <end position="440"/>
    </location>
</feature>
<feature type="transmembrane region" description="Helical" evidence="7">
    <location>
        <begin position="237"/>
        <end position="262"/>
    </location>
</feature>
<keyword evidence="3 7" id="KW-0812">Transmembrane</keyword>
<comment type="subcellular location">
    <subcellularLocation>
        <location evidence="1">Membrane</location>
        <topology evidence="1">Multi-pass membrane protein</topology>
    </subcellularLocation>
</comment>
<dbReference type="EMBL" id="JACIJI010000006">
    <property type="protein sequence ID" value="MBB5719886.1"/>
    <property type="molecule type" value="Genomic_DNA"/>
</dbReference>
<evidence type="ECO:0000256" key="1">
    <source>
        <dbReference type="ARBA" id="ARBA00004141"/>
    </source>
</evidence>
<reference evidence="8 9" key="1">
    <citation type="submission" date="2020-08" db="EMBL/GenBank/DDBJ databases">
        <title>Genomic Encyclopedia of Type Strains, Phase IV (KMG-IV): sequencing the most valuable type-strain genomes for metagenomic binning, comparative biology and taxonomic classification.</title>
        <authorList>
            <person name="Goeker M."/>
        </authorList>
    </citation>
    <scope>NUCLEOTIDE SEQUENCE [LARGE SCALE GENOMIC DNA]</scope>
    <source>
        <strain evidence="8 9">DSM 27203</strain>
    </source>
</reference>
<dbReference type="RefSeq" id="WP_184005214.1">
    <property type="nucleotide sequence ID" value="NZ_BAABIF010000006.1"/>
</dbReference>
<dbReference type="Proteomes" id="UP000554342">
    <property type="component" value="Unassembled WGS sequence"/>
</dbReference>
<feature type="compositionally biased region" description="Low complexity" evidence="6">
    <location>
        <begin position="355"/>
        <end position="373"/>
    </location>
</feature>
<feature type="region of interest" description="Disordered" evidence="6">
    <location>
        <begin position="308"/>
        <end position="404"/>
    </location>
</feature>
<gene>
    <name evidence="8" type="ORF">FHR23_002842</name>
</gene>
<comment type="similarity">
    <text evidence="2">Belongs to the TrbL/VirB6 family.</text>
</comment>
<dbReference type="GO" id="GO:0030255">
    <property type="term" value="P:protein secretion by the type IV secretion system"/>
    <property type="evidence" value="ECO:0007669"/>
    <property type="project" value="InterPro"/>
</dbReference>
<feature type="compositionally biased region" description="Low complexity" evidence="6">
    <location>
        <begin position="308"/>
        <end position="320"/>
    </location>
</feature>
<keyword evidence="4 7" id="KW-1133">Transmembrane helix</keyword>